<gene>
    <name evidence="2" type="ORF">B9479_008334</name>
</gene>
<feature type="compositionally biased region" description="Low complexity" evidence="1">
    <location>
        <begin position="15"/>
        <end position="29"/>
    </location>
</feature>
<dbReference type="AlphaFoldDB" id="A0A5D3AM76"/>
<feature type="compositionally biased region" description="Low complexity" evidence="1">
    <location>
        <begin position="110"/>
        <end position="120"/>
    </location>
</feature>
<evidence type="ECO:0000256" key="1">
    <source>
        <dbReference type="SAM" id="MobiDB-lite"/>
    </source>
</evidence>
<evidence type="ECO:0000313" key="2">
    <source>
        <dbReference type="EMBL" id="TYJ51113.1"/>
    </source>
</evidence>
<feature type="compositionally biased region" description="Basic and acidic residues" evidence="1">
    <location>
        <begin position="152"/>
        <end position="163"/>
    </location>
</feature>
<evidence type="ECO:0000313" key="3">
    <source>
        <dbReference type="Proteomes" id="UP000322245"/>
    </source>
</evidence>
<keyword evidence="3" id="KW-1185">Reference proteome</keyword>
<accession>A0A5D3AM76</accession>
<feature type="region of interest" description="Disordered" evidence="1">
    <location>
        <begin position="1"/>
        <end position="29"/>
    </location>
</feature>
<dbReference type="EMBL" id="NIDF01000457">
    <property type="protein sequence ID" value="TYJ51113.1"/>
    <property type="molecule type" value="Genomic_DNA"/>
</dbReference>
<reference evidence="2 3" key="1">
    <citation type="submission" date="2017-05" db="EMBL/GenBank/DDBJ databases">
        <title>The Genome Sequence of Tsuchiyaea wingfieldii DSM 27421.</title>
        <authorList>
            <person name="Cuomo C."/>
            <person name="Passer A."/>
            <person name="Billmyre B."/>
            <person name="Heitman J."/>
        </authorList>
    </citation>
    <scope>NUCLEOTIDE SEQUENCE [LARGE SCALE GENOMIC DNA]</scope>
    <source>
        <strain evidence="2 3">DSM 27421</strain>
    </source>
</reference>
<name>A0A5D3AM76_9TREE</name>
<protein>
    <submittedName>
        <fullName evidence="2">Uncharacterized protein</fullName>
    </submittedName>
</protein>
<dbReference type="Proteomes" id="UP000322245">
    <property type="component" value="Unassembled WGS sequence"/>
</dbReference>
<sequence length="163" mass="17209">MSSQDNVNDQRSEFTSSAVDTTAASTSAVNSQQAARLARIIGLRTVTIPATATSQERANLLFGMTEDALKEANIRGDFKITTRVGADAETIGMQHVEGDGGAQRTEEGEQAASASAQSGTWTGGGVATATVRSFDPSTRHVEVEEVEDEEFEKVKKNEGPGES</sequence>
<organism evidence="2 3">
    <name type="scientific">Cryptococcus floricola</name>
    <dbReference type="NCBI Taxonomy" id="2591691"/>
    <lineage>
        <taxon>Eukaryota</taxon>
        <taxon>Fungi</taxon>
        <taxon>Dikarya</taxon>
        <taxon>Basidiomycota</taxon>
        <taxon>Agaricomycotina</taxon>
        <taxon>Tremellomycetes</taxon>
        <taxon>Tremellales</taxon>
        <taxon>Cryptococcaceae</taxon>
        <taxon>Cryptococcus</taxon>
    </lineage>
</organism>
<comment type="caution">
    <text evidence="2">The sequence shown here is derived from an EMBL/GenBank/DDBJ whole genome shotgun (WGS) entry which is preliminary data.</text>
</comment>
<feature type="region of interest" description="Disordered" evidence="1">
    <location>
        <begin position="97"/>
        <end position="163"/>
    </location>
</feature>
<proteinExistence type="predicted"/>